<gene>
    <name evidence="3" type="ORF">ENSA7_40670</name>
</gene>
<accession>A0A2S9YMA0</accession>
<dbReference type="EMBL" id="PVNL01000079">
    <property type="protein sequence ID" value="PRQ06219.1"/>
    <property type="molecule type" value="Genomic_DNA"/>
</dbReference>
<reference evidence="3 4" key="1">
    <citation type="submission" date="2018-03" db="EMBL/GenBank/DDBJ databases">
        <title>Draft Genome Sequences of the Obligatory Marine Myxobacteria Enhygromyxa salina SWB007.</title>
        <authorList>
            <person name="Poehlein A."/>
            <person name="Moghaddam J.A."/>
            <person name="Harms H."/>
            <person name="Alanjari M."/>
            <person name="Koenig G.M."/>
            <person name="Daniel R."/>
            <person name="Schaeberle T.F."/>
        </authorList>
    </citation>
    <scope>NUCLEOTIDE SEQUENCE [LARGE SCALE GENOMIC DNA]</scope>
    <source>
        <strain evidence="3 4">SWB007</strain>
    </source>
</reference>
<protein>
    <submittedName>
        <fullName evidence="3">Uncharacterized protein</fullName>
    </submittedName>
</protein>
<comment type="caution">
    <text evidence="3">The sequence shown here is derived from an EMBL/GenBank/DDBJ whole genome shotgun (WGS) entry which is preliminary data.</text>
</comment>
<evidence type="ECO:0000256" key="2">
    <source>
        <dbReference type="SAM" id="SignalP"/>
    </source>
</evidence>
<feature type="region of interest" description="Disordered" evidence="1">
    <location>
        <begin position="25"/>
        <end position="56"/>
    </location>
</feature>
<dbReference type="Proteomes" id="UP000238823">
    <property type="component" value="Unassembled WGS sequence"/>
</dbReference>
<keyword evidence="2" id="KW-0732">Signal</keyword>
<feature type="signal peptide" evidence="2">
    <location>
        <begin position="1"/>
        <end position="20"/>
    </location>
</feature>
<evidence type="ECO:0000256" key="1">
    <source>
        <dbReference type="SAM" id="MobiDB-lite"/>
    </source>
</evidence>
<evidence type="ECO:0000313" key="4">
    <source>
        <dbReference type="Proteomes" id="UP000238823"/>
    </source>
</evidence>
<sequence length="514" mass="54177">MCRVRSLVLSALPLSLALVACDRGSSSSEARSDDSPPSSDTASDTKTATPTSDGPTVYLTLERGGLMVLRSGGFERVENSPISRMHDYPIKLPQGGFYTYANSMVRYDGTVTDLGVAKQTHVSRPHQLTDDGKLIASGTTSVGIHDGSRWETWDMKEVLTGVEVKNASVSSAALAPDGTLYVSLPRYLAVRSPDGQWKALEPPITGYHGGELAVGADGVALFSISGGVGKKSGTFTVSGDGFNKLSSSLLPDPFVVDGVVHSLSLDGKTVHRVVEGELETVHGHSGPGRLANLQLGADGKLYALAAERRQVMRIANGEATALPREPGALPFSLNDIHDNYDVDAAGRVWLRSAYGLHVIDDDAVINLLPGQGEPIPSLVERVVVSGSGPAALPEWTNSKLITRTGKVVGKDGTPAADVTIEVCSLLISKDSPHSSQTFRGKTPCATSDDVFGKLTTDAEGRFTVADTPRFGTISVAYLDGKSWNMFLTKHGLQSCSGTPGGGTCDVGTIELENR</sequence>
<dbReference type="RefSeq" id="WP_106091018.1">
    <property type="nucleotide sequence ID" value="NZ_PVNL01000079.1"/>
</dbReference>
<name>A0A2S9YMA0_9BACT</name>
<dbReference type="SUPFAM" id="SSF63829">
    <property type="entry name" value="Calcium-dependent phosphotriesterase"/>
    <property type="match status" value="1"/>
</dbReference>
<feature type="chain" id="PRO_5015486203" evidence="2">
    <location>
        <begin position="21"/>
        <end position="514"/>
    </location>
</feature>
<organism evidence="3 4">
    <name type="scientific">Enhygromyxa salina</name>
    <dbReference type="NCBI Taxonomy" id="215803"/>
    <lineage>
        <taxon>Bacteria</taxon>
        <taxon>Pseudomonadati</taxon>
        <taxon>Myxococcota</taxon>
        <taxon>Polyangia</taxon>
        <taxon>Nannocystales</taxon>
        <taxon>Nannocystaceae</taxon>
        <taxon>Enhygromyxa</taxon>
    </lineage>
</organism>
<feature type="compositionally biased region" description="Low complexity" evidence="1">
    <location>
        <begin position="25"/>
        <end position="53"/>
    </location>
</feature>
<proteinExistence type="predicted"/>
<dbReference type="PROSITE" id="PS51257">
    <property type="entry name" value="PROKAR_LIPOPROTEIN"/>
    <property type="match status" value="1"/>
</dbReference>
<evidence type="ECO:0000313" key="3">
    <source>
        <dbReference type="EMBL" id="PRQ06219.1"/>
    </source>
</evidence>
<dbReference type="AlphaFoldDB" id="A0A2S9YMA0"/>